<comment type="caution">
    <text evidence="1">The sequence shown here is derived from an EMBL/GenBank/DDBJ whole genome shotgun (WGS) entry which is preliminary data.</text>
</comment>
<dbReference type="EMBL" id="SRLO01000785">
    <property type="protein sequence ID" value="TNN46520.1"/>
    <property type="molecule type" value="Genomic_DNA"/>
</dbReference>
<accession>A0A4Z2G042</accession>
<evidence type="ECO:0000313" key="1">
    <source>
        <dbReference type="EMBL" id="TNN46520.1"/>
    </source>
</evidence>
<keyword evidence="2" id="KW-1185">Reference proteome</keyword>
<sequence length="111" mass="12264">MGLLYLINQMTEGREEGRKEGAGWRSMLLGFHLFTLSSSSVPHSPPVEVGFALRAMAVTAPVWRHWTSAPRTAPRAAVPSHPPPPGGRRNSYLGWTSKLLFWKTSPLEGQL</sequence>
<gene>
    <name evidence="1" type="ORF">EYF80_043284</name>
</gene>
<proteinExistence type="predicted"/>
<dbReference type="AlphaFoldDB" id="A0A4Z2G042"/>
<reference evidence="1 2" key="1">
    <citation type="submission" date="2019-03" db="EMBL/GenBank/DDBJ databases">
        <title>First draft genome of Liparis tanakae, snailfish: a comprehensive survey of snailfish specific genes.</title>
        <authorList>
            <person name="Kim W."/>
            <person name="Song I."/>
            <person name="Jeong J.-H."/>
            <person name="Kim D."/>
            <person name="Kim S."/>
            <person name="Ryu S."/>
            <person name="Song J.Y."/>
            <person name="Lee S.K."/>
        </authorList>
    </citation>
    <scope>NUCLEOTIDE SEQUENCE [LARGE SCALE GENOMIC DNA]</scope>
    <source>
        <tissue evidence="1">Muscle</tissue>
    </source>
</reference>
<organism evidence="1 2">
    <name type="scientific">Liparis tanakae</name>
    <name type="common">Tanaka's snailfish</name>
    <dbReference type="NCBI Taxonomy" id="230148"/>
    <lineage>
        <taxon>Eukaryota</taxon>
        <taxon>Metazoa</taxon>
        <taxon>Chordata</taxon>
        <taxon>Craniata</taxon>
        <taxon>Vertebrata</taxon>
        <taxon>Euteleostomi</taxon>
        <taxon>Actinopterygii</taxon>
        <taxon>Neopterygii</taxon>
        <taxon>Teleostei</taxon>
        <taxon>Neoteleostei</taxon>
        <taxon>Acanthomorphata</taxon>
        <taxon>Eupercaria</taxon>
        <taxon>Perciformes</taxon>
        <taxon>Cottioidei</taxon>
        <taxon>Cottales</taxon>
        <taxon>Liparidae</taxon>
        <taxon>Liparis</taxon>
    </lineage>
</organism>
<evidence type="ECO:0000313" key="2">
    <source>
        <dbReference type="Proteomes" id="UP000314294"/>
    </source>
</evidence>
<name>A0A4Z2G042_9TELE</name>
<dbReference type="Proteomes" id="UP000314294">
    <property type="component" value="Unassembled WGS sequence"/>
</dbReference>
<protein>
    <submittedName>
        <fullName evidence="1">Uncharacterized protein</fullName>
    </submittedName>
</protein>